<proteinExistence type="predicted"/>
<dbReference type="PROSITE" id="PS00197">
    <property type="entry name" value="2FE2S_FER_1"/>
    <property type="match status" value="1"/>
</dbReference>
<dbReference type="Gene3D" id="3.10.20.30">
    <property type="match status" value="1"/>
</dbReference>
<dbReference type="RefSeq" id="WP_269122052.1">
    <property type="nucleotide sequence ID" value="NZ_JAPUBN010000006.1"/>
</dbReference>
<dbReference type="Pfam" id="PF00175">
    <property type="entry name" value="NAD_binding_1"/>
    <property type="match status" value="1"/>
</dbReference>
<dbReference type="PROSITE" id="PS51384">
    <property type="entry name" value="FAD_FR"/>
    <property type="match status" value="1"/>
</dbReference>
<dbReference type="Proteomes" id="UP001149719">
    <property type="component" value="Unassembled WGS sequence"/>
</dbReference>
<evidence type="ECO:0000259" key="2">
    <source>
        <dbReference type="PROSITE" id="PS51384"/>
    </source>
</evidence>
<accession>A0ABT4JPJ5</accession>
<name>A0ABT4JPJ5_9GAMM</name>
<dbReference type="Pfam" id="PF00970">
    <property type="entry name" value="FAD_binding_6"/>
    <property type="match status" value="1"/>
</dbReference>
<feature type="domain" description="2Fe-2S ferredoxin-type" evidence="1">
    <location>
        <begin position="608"/>
        <end position="693"/>
    </location>
</feature>
<dbReference type="PRINTS" id="PR00409">
    <property type="entry name" value="PHDIOXRDTASE"/>
</dbReference>
<dbReference type="InterPro" id="IPR017938">
    <property type="entry name" value="Riboflavin_synthase-like_b-brl"/>
</dbReference>
<dbReference type="InterPro" id="IPR008333">
    <property type="entry name" value="Cbr1-like_FAD-bd_dom"/>
</dbReference>
<sequence length="693" mass="77790">MKDITQKIGSPFHQGEQSLQERIGKKETMDGIGRRAVRSFMPAQHREFFRQLPFVVVGSVDNQNNPWASMVFGEAGFIQSPTETSLSLSTRVIAGDPLQDSINETGRPLGLLGIELMSRRRNRVNVRIGEVNDNMIALNVDQSFGNCPQYIQTRHYQYVRPVGSMSPSHTVEHFSNLDKMANKLIDNADTFFVASFVPALEQPVREGVDVSHRGGMPGFVKREGNQLTIPDFPGNHFFNTLGNFLINPKAGLLFPDFITGDLLQLTGSVELLLEDDPEVLSFRGAERAWRFTVIQGQWLKDALPFRSLSAEYSPNSEMMGTWQEAKKRLAMEGLRNRWQSYRVEKIEPENSVICSYYLRPADGSVVLPFYAGQHLTVKVPIGKQDNIRNYTVSNAPNEYYYRLSIKREERGSVSNFFHDDLIEGQVIQVKVPTGHFYIDAKADRPAVLIAGGVGVTPMMSMAQHIANEGKRTRYTRQLTVFHACRTIEERAFFRSFNMLQKETEGKLRYLSVISQPDGKSKIGRDFTVSGRINADVFRQEFTLDSYSNDHIERCDFYICGPNGFMQTMYDELIALGVEDGRIYAEAFGPSALQRKVIPGGRIKESDRAMIRFSESGIEREWRAGDKTLLEVAEDQGLTPAYSCRSGSCGSCSVRLQNGAITYRNPPTASIEPGKVLLCCAVPAKGENTIVLAM</sequence>
<dbReference type="InterPro" id="IPR039261">
    <property type="entry name" value="FNR_nucleotide-bd"/>
</dbReference>
<dbReference type="SUPFAM" id="SSF63380">
    <property type="entry name" value="Riboflavin synthase domain-like"/>
    <property type="match status" value="1"/>
</dbReference>
<dbReference type="CDD" id="cd00207">
    <property type="entry name" value="fer2"/>
    <property type="match status" value="1"/>
</dbReference>
<dbReference type="InterPro" id="IPR036010">
    <property type="entry name" value="2Fe-2S_ferredoxin-like_sf"/>
</dbReference>
<keyword evidence="4" id="KW-1185">Reference proteome</keyword>
<evidence type="ECO:0000313" key="3">
    <source>
        <dbReference type="EMBL" id="MCZ2720279.1"/>
    </source>
</evidence>
<organism evidence="3 4">
    <name type="scientific">Marinomonas phaeophyticola</name>
    <dbReference type="NCBI Taxonomy" id="3004091"/>
    <lineage>
        <taxon>Bacteria</taxon>
        <taxon>Pseudomonadati</taxon>
        <taxon>Pseudomonadota</taxon>
        <taxon>Gammaproteobacteria</taxon>
        <taxon>Oceanospirillales</taxon>
        <taxon>Oceanospirillaceae</taxon>
        <taxon>Marinomonas</taxon>
    </lineage>
</organism>
<dbReference type="SUPFAM" id="SSF54292">
    <property type="entry name" value="2Fe-2S ferredoxin-like"/>
    <property type="match status" value="1"/>
</dbReference>
<dbReference type="InterPro" id="IPR001433">
    <property type="entry name" value="OxRdtase_FAD/NAD-bd"/>
</dbReference>
<dbReference type="Gene3D" id="2.30.110.10">
    <property type="entry name" value="Electron Transport, Fmn-binding Protein, Chain A"/>
    <property type="match status" value="1"/>
</dbReference>
<dbReference type="InterPro" id="IPR012675">
    <property type="entry name" value="Beta-grasp_dom_sf"/>
</dbReference>
<dbReference type="Gene3D" id="2.40.30.10">
    <property type="entry name" value="Translation factors"/>
    <property type="match status" value="1"/>
</dbReference>
<evidence type="ECO:0000313" key="4">
    <source>
        <dbReference type="Proteomes" id="UP001149719"/>
    </source>
</evidence>
<dbReference type="InterPro" id="IPR017927">
    <property type="entry name" value="FAD-bd_FR_type"/>
</dbReference>
<reference evidence="3" key="1">
    <citation type="submission" date="2022-12" db="EMBL/GenBank/DDBJ databases">
        <title>Marinomonas 15G1-11 sp. nov, isolated from marine algae.</title>
        <authorList>
            <person name="Butt M."/>
            <person name="Choi D.G."/>
            <person name="Kim J.M."/>
            <person name="Lee J.K."/>
            <person name="Baek J.H."/>
            <person name="Jeon C.O."/>
        </authorList>
    </citation>
    <scope>NUCLEOTIDE SEQUENCE</scope>
    <source>
        <strain evidence="3">15G1-11</strain>
    </source>
</reference>
<dbReference type="CDD" id="cd06184">
    <property type="entry name" value="flavohem_like_fad_nad_binding"/>
    <property type="match status" value="1"/>
</dbReference>
<comment type="caution">
    <text evidence="3">The sequence shown here is derived from an EMBL/GenBank/DDBJ whole genome shotgun (WGS) entry which is preliminary data.</text>
</comment>
<evidence type="ECO:0000259" key="1">
    <source>
        <dbReference type="PROSITE" id="PS51085"/>
    </source>
</evidence>
<dbReference type="PANTHER" id="PTHR42815">
    <property type="entry name" value="FAD-BINDING, PUTATIVE (AFU_ORTHOLOGUE AFUA_6G07600)-RELATED"/>
    <property type="match status" value="1"/>
</dbReference>
<dbReference type="InterPro" id="IPR012349">
    <property type="entry name" value="Split_barrel_FMN-bd"/>
</dbReference>
<gene>
    <name evidence="3" type="ORF">O1D97_01130</name>
</gene>
<dbReference type="PANTHER" id="PTHR42815:SF2">
    <property type="entry name" value="FAD-BINDING, PUTATIVE (AFU_ORTHOLOGUE AFUA_6G07600)-RELATED"/>
    <property type="match status" value="1"/>
</dbReference>
<dbReference type="PROSITE" id="PS51085">
    <property type="entry name" value="2FE2S_FER_2"/>
    <property type="match status" value="1"/>
</dbReference>
<dbReference type="InterPro" id="IPR001041">
    <property type="entry name" value="2Fe-2S_ferredoxin-type"/>
</dbReference>
<dbReference type="InterPro" id="IPR006058">
    <property type="entry name" value="2Fe2S_fd_BS"/>
</dbReference>
<protein>
    <submittedName>
        <fullName evidence="3">Pyridoxamine 5'-phosphate oxidase family protein</fullName>
    </submittedName>
</protein>
<feature type="domain" description="FAD-binding FR-type" evidence="2">
    <location>
        <begin position="336"/>
        <end position="439"/>
    </location>
</feature>
<dbReference type="Gene3D" id="3.40.50.80">
    <property type="entry name" value="Nucleotide-binding domain of ferredoxin-NADP reductase (FNR) module"/>
    <property type="match status" value="1"/>
</dbReference>
<dbReference type="EMBL" id="JAPUBN010000006">
    <property type="protein sequence ID" value="MCZ2720279.1"/>
    <property type="molecule type" value="Genomic_DNA"/>
</dbReference>
<dbReference type="Pfam" id="PF00111">
    <property type="entry name" value="Fer2"/>
    <property type="match status" value="1"/>
</dbReference>
<dbReference type="SUPFAM" id="SSF52343">
    <property type="entry name" value="Ferredoxin reductase-like, C-terminal NADP-linked domain"/>
    <property type="match status" value="1"/>
</dbReference>